<organism evidence="2 3">
    <name type="scientific">Mollisia scopiformis</name>
    <name type="common">Conifer needle endophyte fungus</name>
    <name type="synonym">Phialocephala scopiformis</name>
    <dbReference type="NCBI Taxonomy" id="149040"/>
    <lineage>
        <taxon>Eukaryota</taxon>
        <taxon>Fungi</taxon>
        <taxon>Dikarya</taxon>
        <taxon>Ascomycota</taxon>
        <taxon>Pezizomycotina</taxon>
        <taxon>Leotiomycetes</taxon>
        <taxon>Helotiales</taxon>
        <taxon>Mollisiaceae</taxon>
        <taxon>Mollisia</taxon>
    </lineage>
</organism>
<dbReference type="GeneID" id="28824290"/>
<dbReference type="InParanoid" id="A0A194XJJ4"/>
<feature type="region of interest" description="Disordered" evidence="1">
    <location>
        <begin position="120"/>
        <end position="153"/>
    </location>
</feature>
<dbReference type="AlphaFoldDB" id="A0A194XJJ4"/>
<reference evidence="2 3" key="1">
    <citation type="submission" date="2015-10" db="EMBL/GenBank/DDBJ databases">
        <title>Full genome of DAOMC 229536 Phialocephala scopiformis, a fungal endophyte of spruce producing the potent anti-insectan compound rugulosin.</title>
        <authorList>
            <consortium name="DOE Joint Genome Institute"/>
            <person name="Walker A.K."/>
            <person name="Frasz S.L."/>
            <person name="Seifert K.A."/>
            <person name="Miller J.D."/>
            <person name="Mondo S.J."/>
            <person name="Labutti K."/>
            <person name="Lipzen A."/>
            <person name="Dockter R."/>
            <person name="Kennedy M."/>
            <person name="Grigoriev I.V."/>
            <person name="Spatafora J.W."/>
        </authorList>
    </citation>
    <scope>NUCLEOTIDE SEQUENCE [LARGE SCALE GENOMIC DNA]</scope>
    <source>
        <strain evidence="2 3">CBS 120377</strain>
    </source>
</reference>
<dbReference type="RefSeq" id="XP_018074292.1">
    <property type="nucleotide sequence ID" value="XM_018214564.1"/>
</dbReference>
<proteinExistence type="predicted"/>
<dbReference type="KEGG" id="psco:LY89DRAFT_682764"/>
<keyword evidence="3" id="KW-1185">Reference proteome</keyword>
<evidence type="ECO:0000256" key="1">
    <source>
        <dbReference type="SAM" id="MobiDB-lite"/>
    </source>
</evidence>
<name>A0A194XJJ4_MOLSC</name>
<sequence>MQYDRMLGLRSLFVLVLPCDSRSLNHAMPILMHSVLRLGRKEMPLWASIGCRCRLDYNTGCVGTVTSLLLSAIIHGNSRREAALPGLNHWLASLDVKGQKAFSAIIHGWYCRGGEGKGGIPNPMASPFASRRDEEEEEEEESRGGVMNRRNNRAQYTCESVRYTTKNELKDPSELVSP</sequence>
<dbReference type="Proteomes" id="UP000070700">
    <property type="component" value="Unassembled WGS sequence"/>
</dbReference>
<protein>
    <submittedName>
        <fullName evidence="2">Uncharacterized protein</fullName>
    </submittedName>
</protein>
<dbReference type="EMBL" id="KQ947410">
    <property type="protein sequence ID" value="KUJ19937.1"/>
    <property type="molecule type" value="Genomic_DNA"/>
</dbReference>
<evidence type="ECO:0000313" key="2">
    <source>
        <dbReference type="EMBL" id="KUJ19937.1"/>
    </source>
</evidence>
<evidence type="ECO:0000313" key="3">
    <source>
        <dbReference type="Proteomes" id="UP000070700"/>
    </source>
</evidence>
<accession>A0A194XJJ4</accession>
<gene>
    <name evidence="2" type="ORF">LY89DRAFT_682764</name>
</gene>